<name>A0A4Y7JJI4_PAPSO</name>
<reference evidence="1 2" key="1">
    <citation type="journal article" date="2018" name="Science">
        <title>The opium poppy genome and morphinan production.</title>
        <authorList>
            <person name="Guo L."/>
            <person name="Winzer T."/>
            <person name="Yang X."/>
            <person name="Li Y."/>
            <person name="Ning Z."/>
            <person name="He Z."/>
            <person name="Teodor R."/>
            <person name="Lu Y."/>
            <person name="Bowser T.A."/>
            <person name="Graham I.A."/>
            <person name="Ye K."/>
        </authorList>
    </citation>
    <scope>NUCLEOTIDE SEQUENCE [LARGE SCALE GENOMIC DNA]</scope>
    <source>
        <strain evidence="2">cv. HN1</strain>
        <tissue evidence="1">Leaves</tissue>
    </source>
</reference>
<evidence type="ECO:0000313" key="1">
    <source>
        <dbReference type="EMBL" id="RZC61274.1"/>
    </source>
</evidence>
<organism evidence="1 2">
    <name type="scientific">Papaver somniferum</name>
    <name type="common">Opium poppy</name>
    <dbReference type="NCBI Taxonomy" id="3469"/>
    <lineage>
        <taxon>Eukaryota</taxon>
        <taxon>Viridiplantae</taxon>
        <taxon>Streptophyta</taxon>
        <taxon>Embryophyta</taxon>
        <taxon>Tracheophyta</taxon>
        <taxon>Spermatophyta</taxon>
        <taxon>Magnoliopsida</taxon>
        <taxon>Ranunculales</taxon>
        <taxon>Papaveraceae</taxon>
        <taxon>Papaveroideae</taxon>
        <taxon>Papaver</taxon>
    </lineage>
</organism>
<evidence type="ECO:0000313" key="2">
    <source>
        <dbReference type="Proteomes" id="UP000316621"/>
    </source>
</evidence>
<protein>
    <submittedName>
        <fullName evidence="1">Uncharacterized protein</fullName>
    </submittedName>
</protein>
<dbReference type="Proteomes" id="UP000316621">
    <property type="component" value="Chromosome 5"/>
</dbReference>
<gene>
    <name evidence="1" type="ORF">C5167_023029</name>
</gene>
<dbReference type="Gramene" id="RZC61274">
    <property type="protein sequence ID" value="RZC61274"/>
    <property type="gene ID" value="C5167_023029"/>
</dbReference>
<dbReference type="AlphaFoldDB" id="A0A4Y7JJI4"/>
<proteinExistence type="predicted"/>
<keyword evidence="2" id="KW-1185">Reference proteome</keyword>
<accession>A0A4Y7JJI4</accession>
<dbReference type="EMBL" id="CM010719">
    <property type="protein sequence ID" value="RZC61274.1"/>
    <property type="molecule type" value="Genomic_DNA"/>
</dbReference>
<sequence length="107" mass="11481">MSKTSQHSIHPLLPLWTEASANTIGCSFSTGSNSSTTAMSSRIQHNPAPASYKSMPVPSPRTVSLLHSQISLHQLLCQSILDFCVVSKLGPCINSLLLLFCNEIVNG</sequence>